<name>A0ABW9VAB6_9BURK</name>
<gene>
    <name evidence="2" type="ORF">GTP38_19860</name>
</gene>
<feature type="signal peptide" evidence="1">
    <location>
        <begin position="1"/>
        <end position="21"/>
    </location>
</feature>
<dbReference type="Proteomes" id="UP000449678">
    <property type="component" value="Unassembled WGS sequence"/>
</dbReference>
<organism evidence="2 3">
    <name type="scientific">Duganella lactea</name>
    <dbReference type="NCBI Taxonomy" id="2692173"/>
    <lineage>
        <taxon>Bacteria</taxon>
        <taxon>Pseudomonadati</taxon>
        <taxon>Pseudomonadota</taxon>
        <taxon>Betaproteobacteria</taxon>
        <taxon>Burkholderiales</taxon>
        <taxon>Oxalobacteraceae</taxon>
        <taxon>Telluria group</taxon>
        <taxon>Duganella</taxon>
    </lineage>
</organism>
<evidence type="ECO:0000256" key="1">
    <source>
        <dbReference type="SAM" id="SignalP"/>
    </source>
</evidence>
<keyword evidence="1" id="KW-0732">Signal</keyword>
<keyword evidence="3" id="KW-1185">Reference proteome</keyword>
<reference evidence="2 3" key="1">
    <citation type="submission" date="2019-12" db="EMBL/GenBank/DDBJ databases">
        <title>Novel species isolated from a subtropical stream in China.</title>
        <authorList>
            <person name="Lu H."/>
        </authorList>
    </citation>
    <scope>NUCLEOTIDE SEQUENCE [LARGE SCALE GENOMIC DNA]</scope>
    <source>
        <strain evidence="2 3">FT94W</strain>
    </source>
</reference>
<feature type="chain" id="PRO_5045342050" evidence="1">
    <location>
        <begin position="22"/>
        <end position="138"/>
    </location>
</feature>
<sequence>MKTVSLCVSGFLLLCSTAVMAGPLVDVTKIAGKDAKHVAHILGSSKCSKTKYGPRCEYRNGGIEVVFIGGLADWITISNLEDVPFNADALKALGLNSARPSATRPTVIRWDSIPGFLSVSLFKGSVGSDYAYVKVKTQ</sequence>
<dbReference type="EMBL" id="WWCO01000016">
    <property type="protein sequence ID" value="MYM36589.1"/>
    <property type="molecule type" value="Genomic_DNA"/>
</dbReference>
<evidence type="ECO:0000313" key="2">
    <source>
        <dbReference type="EMBL" id="MYM36589.1"/>
    </source>
</evidence>
<comment type="caution">
    <text evidence="2">The sequence shown here is derived from an EMBL/GenBank/DDBJ whole genome shotgun (WGS) entry which is preliminary data.</text>
</comment>
<proteinExistence type="predicted"/>
<evidence type="ECO:0000313" key="3">
    <source>
        <dbReference type="Proteomes" id="UP000449678"/>
    </source>
</evidence>
<protein>
    <submittedName>
        <fullName evidence="2">Uncharacterized protein</fullName>
    </submittedName>
</protein>
<dbReference type="RefSeq" id="WP_160991948.1">
    <property type="nucleotide sequence ID" value="NZ_WWCO01000016.1"/>
</dbReference>
<accession>A0ABW9VAB6</accession>